<dbReference type="InterPro" id="IPR009057">
    <property type="entry name" value="Homeodomain-like_sf"/>
</dbReference>
<dbReference type="InterPro" id="IPR044676">
    <property type="entry name" value="EOBI/EOBII-like_plant"/>
</dbReference>
<evidence type="ECO:0000313" key="9">
    <source>
        <dbReference type="EMBL" id="KAJ7977699.1"/>
    </source>
</evidence>
<keyword evidence="6" id="KW-0539">Nucleus</keyword>
<dbReference type="AlphaFoldDB" id="A0AAD7QA78"/>
<gene>
    <name evidence="9" type="ORF">O6P43_007285</name>
</gene>
<keyword evidence="10" id="KW-1185">Reference proteome</keyword>
<dbReference type="KEGG" id="qsa:O6P43_007285"/>
<evidence type="ECO:0000256" key="4">
    <source>
        <dbReference type="ARBA" id="ARBA00023125"/>
    </source>
</evidence>
<dbReference type="SUPFAM" id="SSF46689">
    <property type="entry name" value="Homeodomain-like"/>
    <property type="match status" value="1"/>
</dbReference>
<comment type="caution">
    <text evidence="9">The sequence shown here is derived from an EMBL/GenBank/DDBJ whole genome shotgun (WGS) entry which is preliminary data.</text>
</comment>
<dbReference type="PROSITE" id="PS50090">
    <property type="entry name" value="MYB_LIKE"/>
    <property type="match status" value="2"/>
</dbReference>
<feature type="domain" description="HTH myb-type" evidence="8">
    <location>
        <begin position="1"/>
        <end position="57"/>
    </location>
</feature>
<dbReference type="Proteomes" id="UP001163823">
    <property type="component" value="Chromosome 3"/>
</dbReference>
<name>A0AAD7QA78_QUISA</name>
<dbReference type="SMART" id="SM00717">
    <property type="entry name" value="SANT"/>
    <property type="match status" value="2"/>
</dbReference>
<evidence type="ECO:0000259" key="7">
    <source>
        <dbReference type="PROSITE" id="PS50090"/>
    </source>
</evidence>
<dbReference type="EMBL" id="JARAOO010000003">
    <property type="protein sequence ID" value="KAJ7977699.1"/>
    <property type="molecule type" value="Genomic_DNA"/>
</dbReference>
<keyword evidence="3" id="KW-0805">Transcription regulation</keyword>
<dbReference type="InterPro" id="IPR001005">
    <property type="entry name" value="SANT/Myb"/>
</dbReference>
<keyword evidence="4" id="KW-0238">DNA-binding</keyword>
<keyword evidence="2" id="KW-0677">Repeat</keyword>
<proteinExistence type="predicted"/>
<organism evidence="9 10">
    <name type="scientific">Quillaja saponaria</name>
    <name type="common">Soap bark tree</name>
    <dbReference type="NCBI Taxonomy" id="32244"/>
    <lineage>
        <taxon>Eukaryota</taxon>
        <taxon>Viridiplantae</taxon>
        <taxon>Streptophyta</taxon>
        <taxon>Embryophyta</taxon>
        <taxon>Tracheophyta</taxon>
        <taxon>Spermatophyta</taxon>
        <taxon>Magnoliopsida</taxon>
        <taxon>eudicotyledons</taxon>
        <taxon>Gunneridae</taxon>
        <taxon>Pentapetalae</taxon>
        <taxon>rosids</taxon>
        <taxon>fabids</taxon>
        <taxon>Fabales</taxon>
        <taxon>Quillajaceae</taxon>
        <taxon>Quillaja</taxon>
    </lineage>
</organism>
<dbReference type="FunFam" id="1.10.10.60:FF:000011">
    <property type="entry name" value="Myb transcription factor"/>
    <property type="match status" value="1"/>
</dbReference>
<evidence type="ECO:0000256" key="6">
    <source>
        <dbReference type="ARBA" id="ARBA00023242"/>
    </source>
</evidence>
<evidence type="ECO:0000313" key="10">
    <source>
        <dbReference type="Proteomes" id="UP001163823"/>
    </source>
</evidence>
<dbReference type="GO" id="GO:0003700">
    <property type="term" value="F:DNA-binding transcription factor activity"/>
    <property type="evidence" value="ECO:0007669"/>
    <property type="project" value="InterPro"/>
</dbReference>
<sequence>MEDIRKGPWTNEEDYILFNYVNTHGAHRWNSVPSRAGLNRTGKSCRLRWLNYLRPNIRHGNITLQEQLLILQLYFQWGNRWSKIAEFLPGRTDNEIKNYWRTRVVKQAKRLHYDVNSQQFRDVMRDIWMPRLFERIQASSEPHSGPSSRPEWVNQISMSKISSETSVDVQAPSLLNSIPCYDLSGCGTSELDIISLDDGSGYCQACDGF</sequence>
<dbReference type="Pfam" id="PF00249">
    <property type="entry name" value="Myb_DNA-binding"/>
    <property type="match status" value="2"/>
</dbReference>
<dbReference type="PANTHER" id="PTHR45675">
    <property type="entry name" value="MYB TRANSCRIPTION FACTOR-RELATED-RELATED"/>
    <property type="match status" value="1"/>
</dbReference>
<evidence type="ECO:0000259" key="8">
    <source>
        <dbReference type="PROSITE" id="PS51294"/>
    </source>
</evidence>
<accession>A0AAD7QA78</accession>
<feature type="domain" description="HTH myb-type" evidence="8">
    <location>
        <begin position="58"/>
        <end position="108"/>
    </location>
</feature>
<evidence type="ECO:0000256" key="5">
    <source>
        <dbReference type="ARBA" id="ARBA00023163"/>
    </source>
</evidence>
<protein>
    <submittedName>
        <fullName evidence="9">MYB transcription factor</fullName>
    </submittedName>
</protein>
<evidence type="ECO:0000256" key="2">
    <source>
        <dbReference type="ARBA" id="ARBA00022737"/>
    </source>
</evidence>
<dbReference type="PANTHER" id="PTHR45675:SF31">
    <property type="entry name" value="MYB TRANSCRIPTION FACTOR"/>
    <property type="match status" value="1"/>
</dbReference>
<dbReference type="GO" id="GO:0043565">
    <property type="term" value="F:sequence-specific DNA binding"/>
    <property type="evidence" value="ECO:0007669"/>
    <property type="project" value="InterPro"/>
</dbReference>
<reference evidence="9" key="1">
    <citation type="journal article" date="2023" name="Science">
        <title>Elucidation of the pathway for biosynthesis of saponin adjuvants from the soapbark tree.</title>
        <authorList>
            <person name="Reed J."/>
            <person name="Orme A."/>
            <person name="El-Demerdash A."/>
            <person name="Owen C."/>
            <person name="Martin L.B.B."/>
            <person name="Misra R.C."/>
            <person name="Kikuchi S."/>
            <person name="Rejzek M."/>
            <person name="Martin A.C."/>
            <person name="Harkess A."/>
            <person name="Leebens-Mack J."/>
            <person name="Louveau T."/>
            <person name="Stephenson M.J."/>
            <person name="Osbourn A."/>
        </authorList>
    </citation>
    <scope>NUCLEOTIDE SEQUENCE</scope>
    <source>
        <strain evidence="9">S10</strain>
    </source>
</reference>
<dbReference type="CDD" id="cd00167">
    <property type="entry name" value="SANT"/>
    <property type="match status" value="2"/>
</dbReference>
<evidence type="ECO:0000256" key="1">
    <source>
        <dbReference type="ARBA" id="ARBA00004123"/>
    </source>
</evidence>
<dbReference type="InterPro" id="IPR017930">
    <property type="entry name" value="Myb_dom"/>
</dbReference>
<keyword evidence="5" id="KW-0804">Transcription</keyword>
<feature type="domain" description="Myb-like" evidence="7">
    <location>
        <begin position="54"/>
        <end position="104"/>
    </location>
</feature>
<dbReference type="GO" id="GO:0005634">
    <property type="term" value="C:nucleus"/>
    <property type="evidence" value="ECO:0007669"/>
    <property type="project" value="UniProtKB-SubCell"/>
</dbReference>
<feature type="domain" description="Myb-like" evidence="7">
    <location>
        <begin position="1"/>
        <end position="53"/>
    </location>
</feature>
<dbReference type="Gene3D" id="1.10.10.60">
    <property type="entry name" value="Homeodomain-like"/>
    <property type="match status" value="2"/>
</dbReference>
<comment type="subcellular location">
    <subcellularLocation>
        <location evidence="1">Nucleus</location>
    </subcellularLocation>
</comment>
<evidence type="ECO:0000256" key="3">
    <source>
        <dbReference type="ARBA" id="ARBA00023015"/>
    </source>
</evidence>
<dbReference type="PROSITE" id="PS51294">
    <property type="entry name" value="HTH_MYB"/>
    <property type="match status" value="2"/>
</dbReference>